<evidence type="ECO:0000313" key="11">
    <source>
        <dbReference type="EMBL" id="EFE72880.2"/>
    </source>
</evidence>
<dbReference type="RefSeq" id="WP_006122825.1">
    <property type="nucleotide sequence ID" value="NZ_DS999644.1"/>
</dbReference>
<dbReference type="SMART" id="SM00382">
    <property type="entry name" value="AAA"/>
    <property type="match status" value="1"/>
</dbReference>
<dbReference type="InterPro" id="IPR017871">
    <property type="entry name" value="ABC_transporter-like_CS"/>
</dbReference>
<name>D6AH59_STRFL</name>
<dbReference type="AlphaFoldDB" id="D6AH59"/>
<reference evidence="12" key="1">
    <citation type="submission" date="2008-10" db="EMBL/GenBank/DDBJ databases">
        <authorList>
            <person name="Molnar K."/>
        </authorList>
    </citation>
    <scope>NUCLEOTIDE SEQUENCE [LARGE SCALE GENOMIC DNA]</scope>
    <source>
        <strain evidence="12">NRRL 15998</strain>
    </source>
</reference>
<keyword evidence="6" id="KW-1278">Translocase</keyword>
<dbReference type="GO" id="GO:0046677">
    <property type="term" value="P:response to antibiotic"/>
    <property type="evidence" value="ECO:0007669"/>
    <property type="project" value="UniProtKB-KW"/>
</dbReference>
<evidence type="ECO:0000256" key="1">
    <source>
        <dbReference type="ARBA" id="ARBA00004413"/>
    </source>
</evidence>
<dbReference type="EMBL" id="DS999644">
    <property type="protein sequence ID" value="EFE72880.2"/>
    <property type="molecule type" value="Genomic_DNA"/>
</dbReference>
<keyword evidence="3" id="KW-1003">Cell membrane</keyword>
<dbReference type="PROSITE" id="PS00211">
    <property type="entry name" value="ABC_TRANSPORTER_1"/>
    <property type="match status" value="1"/>
</dbReference>
<evidence type="ECO:0000259" key="10">
    <source>
        <dbReference type="PROSITE" id="PS50893"/>
    </source>
</evidence>
<keyword evidence="8" id="KW-0046">Antibiotic resistance</keyword>
<proteinExistence type="inferred from homology"/>
<dbReference type="InterPro" id="IPR005894">
    <property type="entry name" value="DrrA"/>
</dbReference>
<dbReference type="Proteomes" id="UP000003986">
    <property type="component" value="Unassembled WGS sequence"/>
</dbReference>
<reference evidence="12" key="2">
    <citation type="submission" date="2008-12" db="EMBL/GenBank/DDBJ databases">
        <title>Annotation of Streptomyces roseosporus strain NRRL 15998.</title>
        <authorList>
            <consortium name="The Broad Institute Genome Sequencing Platform"/>
            <consortium name="Broad Institute Microbial Sequencing Center"/>
            <person name="Fischbach M."/>
            <person name="Ward D."/>
            <person name="Young S."/>
            <person name="Kodira C.D."/>
            <person name="Zeng Q."/>
            <person name="Koehrsen M."/>
            <person name="Godfrey P."/>
            <person name="Alvarado L."/>
            <person name="Berlin A.M."/>
            <person name="Borenstein D."/>
            <person name="Chen Z."/>
            <person name="Engels R."/>
            <person name="Freedman E."/>
            <person name="Gellesch M."/>
            <person name="Goldberg J."/>
            <person name="Griggs A."/>
            <person name="Gujja S."/>
            <person name="Heiman D.I."/>
            <person name="Hepburn T.A."/>
            <person name="Howarth C."/>
            <person name="Jen D."/>
            <person name="Larson L."/>
            <person name="Lewis B."/>
            <person name="Mehta T."/>
            <person name="Park D."/>
            <person name="Pearson M."/>
            <person name="Roberts A."/>
            <person name="Saif S."/>
            <person name="Shea T.D."/>
            <person name="Shenoy N."/>
            <person name="Sisk P."/>
            <person name="Stolte C."/>
            <person name="Sykes S.N."/>
            <person name="Walk T."/>
            <person name="White J."/>
            <person name="Yandava C."/>
            <person name="Straight P."/>
            <person name="Clardy J."/>
            <person name="Hung D."/>
            <person name="Kolter R."/>
            <person name="Mekalanos J."/>
            <person name="Walker S."/>
            <person name="Walsh C.T."/>
            <person name="Wieland B.L.C."/>
            <person name="Ilzarbe M."/>
            <person name="Galagan J."/>
            <person name="Nusbaum C."/>
            <person name="Birren B."/>
        </authorList>
    </citation>
    <scope>NUCLEOTIDE SEQUENCE [LARGE SCALE GENOMIC DNA]</scope>
    <source>
        <strain evidence="12">NRRL 15998</strain>
    </source>
</reference>
<dbReference type="InterPro" id="IPR003593">
    <property type="entry name" value="AAA+_ATPase"/>
</dbReference>
<dbReference type="InterPro" id="IPR050763">
    <property type="entry name" value="ABC_transporter_ATP-binding"/>
</dbReference>
<dbReference type="GO" id="GO:0005886">
    <property type="term" value="C:plasma membrane"/>
    <property type="evidence" value="ECO:0007669"/>
    <property type="project" value="UniProtKB-SubCell"/>
</dbReference>
<feature type="domain" description="ABC transporter" evidence="10">
    <location>
        <begin position="6"/>
        <end position="236"/>
    </location>
</feature>
<dbReference type="PANTHER" id="PTHR42711">
    <property type="entry name" value="ABC TRANSPORTER ATP-BINDING PROTEIN"/>
    <property type="match status" value="1"/>
</dbReference>
<keyword evidence="4" id="KW-0547">Nucleotide-binding</keyword>
<protein>
    <submittedName>
        <fullName evidence="11">FscTI</fullName>
    </submittedName>
</protein>
<dbReference type="Gene3D" id="3.40.50.300">
    <property type="entry name" value="P-loop containing nucleotide triphosphate hydrolases"/>
    <property type="match status" value="1"/>
</dbReference>
<evidence type="ECO:0000256" key="7">
    <source>
        <dbReference type="ARBA" id="ARBA00023136"/>
    </source>
</evidence>
<evidence type="ECO:0000256" key="8">
    <source>
        <dbReference type="ARBA" id="ARBA00023251"/>
    </source>
</evidence>
<comment type="subcellular location">
    <subcellularLocation>
        <location evidence="1">Cell membrane</location>
        <topology evidence="1">Peripheral membrane protein</topology>
        <orientation evidence="1">Cytoplasmic side</orientation>
    </subcellularLocation>
</comment>
<dbReference type="GO" id="GO:0043215">
    <property type="term" value="P:daunorubicin transport"/>
    <property type="evidence" value="ECO:0007669"/>
    <property type="project" value="InterPro"/>
</dbReference>
<organism evidence="11 12">
    <name type="scientific">Streptomyces filamentosus NRRL 15998</name>
    <dbReference type="NCBI Taxonomy" id="457431"/>
    <lineage>
        <taxon>Bacteria</taxon>
        <taxon>Bacillati</taxon>
        <taxon>Actinomycetota</taxon>
        <taxon>Actinomycetes</taxon>
        <taxon>Kitasatosporales</taxon>
        <taxon>Streptomycetaceae</taxon>
        <taxon>Streptomyces</taxon>
    </lineage>
</organism>
<comment type="similarity">
    <text evidence="9">Belongs to the ABC transporter superfamily. Drug exporter-1 (DrugE1) (TC 3.A.1.105) family.</text>
</comment>
<evidence type="ECO:0000256" key="2">
    <source>
        <dbReference type="ARBA" id="ARBA00022448"/>
    </source>
</evidence>
<accession>D6AH59</accession>
<evidence type="ECO:0000256" key="5">
    <source>
        <dbReference type="ARBA" id="ARBA00022840"/>
    </source>
</evidence>
<evidence type="ECO:0000256" key="9">
    <source>
        <dbReference type="ARBA" id="ARBA00049985"/>
    </source>
</evidence>
<dbReference type="InterPro" id="IPR027417">
    <property type="entry name" value="P-loop_NTPase"/>
</dbReference>
<sequence>MGGSAIRTRQLTKHFGAVQALVGVDLEVPAGSVLGLLGHNGAGKTTLIQILSTVLPPSGGSAEVAGFDIVRDARRVRACIGVTGQFAALDEHLSGLANLVLISRLLGARPREARRRAAELVEQFGLTEAADRPMRTYSGGMRRRIDLAASLVARPSVLFLDEPTTGLDPVSRTALWETVEGLVAEGTTVLLTTQYLDEADRLADRIAVLSSGHVVTVGTAAELKAAGTRSVRLTFGSAADLESAEGALRLEGLGLTTDPVSRTVSLPLAATAELAGIFRILGAAGVELAELALKEPTLDDVYLSLAESWETTSGGTVRC</sequence>
<dbReference type="GO" id="GO:0016887">
    <property type="term" value="F:ATP hydrolysis activity"/>
    <property type="evidence" value="ECO:0007669"/>
    <property type="project" value="InterPro"/>
</dbReference>
<keyword evidence="7" id="KW-0472">Membrane</keyword>
<keyword evidence="2" id="KW-0813">Transport</keyword>
<evidence type="ECO:0000256" key="6">
    <source>
        <dbReference type="ARBA" id="ARBA00022967"/>
    </source>
</evidence>
<dbReference type="PANTHER" id="PTHR42711:SF19">
    <property type="entry name" value="DOXORUBICIN RESISTANCE ATP-BINDING PROTEIN DRRA"/>
    <property type="match status" value="1"/>
</dbReference>
<dbReference type="SUPFAM" id="SSF52540">
    <property type="entry name" value="P-loop containing nucleoside triphosphate hydrolases"/>
    <property type="match status" value="1"/>
</dbReference>
<dbReference type="InterPro" id="IPR003439">
    <property type="entry name" value="ABC_transporter-like_ATP-bd"/>
</dbReference>
<gene>
    <name evidence="11" type="ORF">SSGG_00246</name>
</gene>
<dbReference type="GO" id="GO:0005524">
    <property type="term" value="F:ATP binding"/>
    <property type="evidence" value="ECO:0007669"/>
    <property type="project" value="UniProtKB-KW"/>
</dbReference>
<dbReference type="NCBIfam" id="TIGR01188">
    <property type="entry name" value="drrA"/>
    <property type="match status" value="1"/>
</dbReference>
<evidence type="ECO:0000256" key="4">
    <source>
        <dbReference type="ARBA" id="ARBA00022741"/>
    </source>
</evidence>
<evidence type="ECO:0000313" key="12">
    <source>
        <dbReference type="Proteomes" id="UP000003986"/>
    </source>
</evidence>
<dbReference type="PROSITE" id="PS50893">
    <property type="entry name" value="ABC_TRANSPORTER_2"/>
    <property type="match status" value="1"/>
</dbReference>
<dbReference type="GO" id="GO:1900753">
    <property type="term" value="P:doxorubicin transport"/>
    <property type="evidence" value="ECO:0007669"/>
    <property type="project" value="InterPro"/>
</dbReference>
<keyword evidence="5" id="KW-0067">ATP-binding</keyword>
<dbReference type="Pfam" id="PF00005">
    <property type="entry name" value="ABC_tran"/>
    <property type="match status" value="1"/>
</dbReference>
<evidence type="ECO:0000256" key="3">
    <source>
        <dbReference type="ARBA" id="ARBA00022475"/>
    </source>
</evidence>